<dbReference type="InterPro" id="IPR006683">
    <property type="entry name" value="Thioestr_dom"/>
</dbReference>
<reference evidence="5" key="1">
    <citation type="journal article" date="2019" name="Int. J. Syst. Evol. Microbiol.">
        <title>The Global Catalogue of Microorganisms (GCM) 10K type strain sequencing project: providing services to taxonomists for standard genome sequencing and annotation.</title>
        <authorList>
            <consortium name="The Broad Institute Genomics Platform"/>
            <consortium name="The Broad Institute Genome Sequencing Center for Infectious Disease"/>
            <person name="Wu L."/>
            <person name="Ma J."/>
        </authorList>
    </citation>
    <scope>NUCLEOTIDE SEQUENCE [LARGE SCALE GENOMIC DNA]</scope>
    <source>
        <strain evidence="5">JCM 17808</strain>
    </source>
</reference>
<comment type="similarity">
    <text evidence="1">Belongs to the thioesterase PaaI family.</text>
</comment>
<name>A0ABP8JE60_9MICO</name>
<dbReference type="Gene3D" id="3.10.129.10">
    <property type="entry name" value="Hotdog Thioesterase"/>
    <property type="match status" value="1"/>
</dbReference>
<evidence type="ECO:0000313" key="5">
    <source>
        <dbReference type="Proteomes" id="UP001500642"/>
    </source>
</evidence>
<dbReference type="PANTHER" id="PTHR43240:SF5">
    <property type="entry name" value="1,4-DIHYDROXY-2-NAPHTHOYL-COA THIOESTERASE 1"/>
    <property type="match status" value="1"/>
</dbReference>
<feature type="domain" description="Thioesterase" evidence="3">
    <location>
        <begin position="63"/>
        <end position="136"/>
    </location>
</feature>
<dbReference type="Proteomes" id="UP001500642">
    <property type="component" value="Unassembled WGS sequence"/>
</dbReference>
<dbReference type="RefSeq" id="WP_295688889.1">
    <property type="nucleotide sequence ID" value="NZ_BAABGL010000006.1"/>
</dbReference>
<sequence>MTAHDRPRMEPGLAPEDYRRLMEYNAGRTSGTLVERCGIEFLDMGYDWFSARMPVEGNLQPAGLFHGGAHVVLAETLGSMHSYLLANGHDVVGVDLNATHLRPIREGWVYGRAEVLHHGRTLISHEVKMTNADGKLLSIVRITNFVLAQRSQG</sequence>
<dbReference type="InterPro" id="IPR029069">
    <property type="entry name" value="HotDog_dom_sf"/>
</dbReference>
<dbReference type="SUPFAM" id="SSF54637">
    <property type="entry name" value="Thioesterase/thiol ester dehydrase-isomerase"/>
    <property type="match status" value="1"/>
</dbReference>
<dbReference type="CDD" id="cd03443">
    <property type="entry name" value="PaaI_thioesterase"/>
    <property type="match status" value="1"/>
</dbReference>
<dbReference type="InterPro" id="IPR003736">
    <property type="entry name" value="PAAI_dom"/>
</dbReference>
<gene>
    <name evidence="4" type="ORF">GCM10023167_15210</name>
</gene>
<evidence type="ECO:0000313" key="4">
    <source>
        <dbReference type="EMBL" id="GAA4389433.1"/>
    </source>
</evidence>
<evidence type="ECO:0000259" key="3">
    <source>
        <dbReference type="Pfam" id="PF03061"/>
    </source>
</evidence>
<dbReference type="Pfam" id="PF03061">
    <property type="entry name" value="4HBT"/>
    <property type="match status" value="1"/>
</dbReference>
<proteinExistence type="inferred from homology"/>
<keyword evidence="2" id="KW-0378">Hydrolase</keyword>
<keyword evidence="5" id="KW-1185">Reference proteome</keyword>
<evidence type="ECO:0000256" key="2">
    <source>
        <dbReference type="ARBA" id="ARBA00022801"/>
    </source>
</evidence>
<dbReference type="PANTHER" id="PTHR43240">
    <property type="entry name" value="1,4-DIHYDROXY-2-NAPHTHOYL-COA THIOESTERASE 1"/>
    <property type="match status" value="1"/>
</dbReference>
<comment type="caution">
    <text evidence="4">The sequence shown here is derived from an EMBL/GenBank/DDBJ whole genome shotgun (WGS) entry which is preliminary data.</text>
</comment>
<evidence type="ECO:0000256" key="1">
    <source>
        <dbReference type="ARBA" id="ARBA00008324"/>
    </source>
</evidence>
<organism evidence="4 5">
    <name type="scientific">Brevibacterium pityocampae</name>
    <dbReference type="NCBI Taxonomy" id="506594"/>
    <lineage>
        <taxon>Bacteria</taxon>
        <taxon>Bacillati</taxon>
        <taxon>Actinomycetota</taxon>
        <taxon>Actinomycetes</taxon>
        <taxon>Micrococcales</taxon>
        <taxon>Brevibacteriaceae</taxon>
        <taxon>Brevibacterium</taxon>
    </lineage>
</organism>
<accession>A0ABP8JE60</accession>
<dbReference type="NCBIfam" id="TIGR00369">
    <property type="entry name" value="unchar_dom_1"/>
    <property type="match status" value="1"/>
</dbReference>
<dbReference type="EMBL" id="BAABGL010000006">
    <property type="protein sequence ID" value="GAA4389433.1"/>
    <property type="molecule type" value="Genomic_DNA"/>
</dbReference>
<protein>
    <submittedName>
        <fullName evidence="4">Hotdog fold thioesterase</fullName>
    </submittedName>
</protein>